<name>A0A167F3Q6_METRR</name>
<evidence type="ECO:0000313" key="1">
    <source>
        <dbReference type="EMBL" id="OAA44751.1"/>
    </source>
</evidence>
<protein>
    <submittedName>
        <fullName evidence="1">Uncharacterized protein</fullName>
    </submittedName>
</protein>
<sequence>MGNVGFKRVHEEPVNPSITLIKPPTEYRRTDCLGADLGHFLWRFEFYVNQPPPSFGYN</sequence>
<organism evidence="1 2">
    <name type="scientific">Metarhizium rileyi (strain RCEF 4871)</name>
    <name type="common">Nomuraea rileyi</name>
    <dbReference type="NCBI Taxonomy" id="1649241"/>
    <lineage>
        <taxon>Eukaryota</taxon>
        <taxon>Fungi</taxon>
        <taxon>Dikarya</taxon>
        <taxon>Ascomycota</taxon>
        <taxon>Pezizomycotina</taxon>
        <taxon>Sordariomycetes</taxon>
        <taxon>Hypocreomycetidae</taxon>
        <taxon>Hypocreales</taxon>
        <taxon>Clavicipitaceae</taxon>
        <taxon>Metarhizium</taxon>
    </lineage>
</organism>
<accession>A0A167F3Q6</accession>
<keyword evidence="2" id="KW-1185">Reference proteome</keyword>
<reference evidence="1 2" key="1">
    <citation type="journal article" date="2016" name="Genome Biol. Evol.">
        <title>Divergent and convergent evolution of fungal pathogenicity.</title>
        <authorList>
            <person name="Shang Y."/>
            <person name="Xiao G."/>
            <person name="Zheng P."/>
            <person name="Cen K."/>
            <person name="Zhan S."/>
            <person name="Wang C."/>
        </authorList>
    </citation>
    <scope>NUCLEOTIDE SEQUENCE [LARGE SCALE GENOMIC DNA]</scope>
    <source>
        <strain evidence="1 2">RCEF 4871</strain>
    </source>
</reference>
<dbReference type="Proteomes" id="UP000243498">
    <property type="component" value="Unassembled WGS sequence"/>
</dbReference>
<evidence type="ECO:0000313" key="2">
    <source>
        <dbReference type="Proteomes" id="UP000243498"/>
    </source>
</evidence>
<dbReference type="EMBL" id="AZHC01000009">
    <property type="protein sequence ID" value="OAA44751.1"/>
    <property type="molecule type" value="Genomic_DNA"/>
</dbReference>
<comment type="caution">
    <text evidence="1">The sequence shown here is derived from an EMBL/GenBank/DDBJ whole genome shotgun (WGS) entry which is preliminary data.</text>
</comment>
<dbReference type="AlphaFoldDB" id="A0A167F3Q6"/>
<proteinExistence type="predicted"/>
<gene>
    <name evidence="1" type="ORF">NOR_03505</name>
</gene>